<sequence length="535" mass="59759">MSLDGLLPTPGTRISHNGQLATVRYVGEVTGTSGTWLGVEWDNPKRGKHDGVKDGVRYFSCLVQGAGSFVRPSASISYGRPFLEALSTKYIETVHGTDSQEKVTLGSSNNAIEVEAVNLDKIRSKFARLDRLREVSLDDGLVGSPSPQDQMRKTCPNIRGLDLSSTLLPSWDDVANIAGALPHLERLALNRNRFLPPRDVNHGVAFSQIRELQLNQTMISWNDAMNVISQMPKLEALEIGYNQLTALQLTQPEMPPGMMLPALHTINLSGNWLEDWKSLYEALQCFTNLQRLVLSNNRLASIPPRTAEDAPIQALRHIALSFNSLAQWNDVDALVSWAPQLETLSLNGNPVTTDSDLSKYARQFAVAKIPTLKSLDGAFISTRERNDSELFYLSYIARSDITEADRAREHPRWDALCEKHGKPDEVPKKASEDKLSRLLIDIDIHRCEVSPEKSLPEANSTPTTTVRVLSTMSTKHFRLKVLKSLKVPRTPGTQDTPLYLKMHDNSYMQLDKDDRDLAWWGIEQGSIVFVCIPIQ</sequence>
<dbReference type="InterPro" id="IPR003591">
    <property type="entry name" value="Leu-rich_rpt_typical-subtyp"/>
</dbReference>
<dbReference type="GO" id="GO:0005737">
    <property type="term" value="C:cytoplasm"/>
    <property type="evidence" value="ECO:0007669"/>
    <property type="project" value="TreeGrafter"/>
</dbReference>
<evidence type="ECO:0000259" key="3">
    <source>
        <dbReference type="PROSITE" id="PS50245"/>
    </source>
</evidence>
<dbReference type="Proteomes" id="UP000053558">
    <property type="component" value="Unassembled WGS sequence"/>
</dbReference>
<gene>
    <name evidence="4" type="ORF">CONPUDRAFT_79613</name>
</gene>
<dbReference type="InterPro" id="IPR036859">
    <property type="entry name" value="CAP-Gly_dom_sf"/>
</dbReference>
<dbReference type="InterPro" id="IPR000938">
    <property type="entry name" value="CAP-Gly_domain"/>
</dbReference>
<dbReference type="SMART" id="SM01052">
    <property type="entry name" value="CAP_GLY"/>
    <property type="match status" value="1"/>
</dbReference>
<name>A0A5M3N0C7_CONPW</name>
<accession>A0A5M3N0C7</accession>
<keyword evidence="5" id="KW-1185">Reference proteome</keyword>
<dbReference type="KEGG" id="cput:CONPUDRAFT_79613"/>
<evidence type="ECO:0000313" key="5">
    <source>
        <dbReference type="Proteomes" id="UP000053558"/>
    </source>
</evidence>
<evidence type="ECO:0000256" key="1">
    <source>
        <dbReference type="ARBA" id="ARBA00022614"/>
    </source>
</evidence>
<dbReference type="InterPro" id="IPR032675">
    <property type="entry name" value="LRR_dom_sf"/>
</dbReference>
<dbReference type="GeneID" id="19209948"/>
<keyword evidence="2" id="KW-0677">Repeat</keyword>
<evidence type="ECO:0000313" key="4">
    <source>
        <dbReference type="EMBL" id="EIW84860.1"/>
    </source>
</evidence>
<organism evidence="4 5">
    <name type="scientific">Coniophora puteana (strain RWD-64-598)</name>
    <name type="common">Brown rot fungus</name>
    <dbReference type="NCBI Taxonomy" id="741705"/>
    <lineage>
        <taxon>Eukaryota</taxon>
        <taxon>Fungi</taxon>
        <taxon>Dikarya</taxon>
        <taxon>Basidiomycota</taxon>
        <taxon>Agaricomycotina</taxon>
        <taxon>Agaricomycetes</taxon>
        <taxon>Agaricomycetidae</taxon>
        <taxon>Boletales</taxon>
        <taxon>Coniophorineae</taxon>
        <taxon>Coniophoraceae</taxon>
        <taxon>Coniophora</taxon>
    </lineage>
</organism>
<dbReference type="OrthoDB" id="5273213at2759"/>
<dbReference type="Gene3D" id="3.80.10.10">
    <property type="entry name" value="Ribonuclease Inhibitor"/>
    <property type="match status" value="3"/>
</dbReference>
<dbReference type="OMA" id="SEESHMF"/>
<reference evidence="5" key="1">
    <citation type="journal article" date="2012" name="Science">
        <title>The Paleozoic origin of enzymatic lignin decomposition reconstructed from 31 fungal genomes.</title>
        <authorList>
            <person name="Floudas D."/>
            <person name="Binder M."/>
            <person name="Riley R."/>
            <person name="Barry K."/>
            <person name="Blanchette R.A."/>
            <person name="Henrissat B."/>
            <person name="Martinez A.T."/>
            <person name="Otillar R."/>
            <person name="Spatafora J.W."/>
            <person name="Yadav J.S."/>
            <person name="Aerts A."/>
            <person name="Benoit I."/>
            <person name="Boyd A."/>
            <person name="Carlson A."/>
            <person name="Copeland A."/>
            <person name="Coutinho P.M."/>
            <person name="de Vries R.P."/>
            <person name="Ferreira P."/>
            <person name="Findley K."/>
            <person name="Foster B."/>
            <person name="Gaskell J."/>
            <person name="Glotzer D."/>
            <person name="Gorecki P."/>
            <person name="Heitman J."/>
            <person name="Hesse C."/>
            <person name="Hori C."/>
            <person name="Igarashi K."/>
            <person name="Jurgens J.A."/>
            <person name="Kallen N."/>
            <person name="Kersten P."/>
            <person name="Kohler A."/>
            <person name="Kuees U."/>
            <person name="Kumar T.K.A."/>
            <person name="Kuo A."/>
            <person name="LaButti K."/>
            <person name="Larrondo L.F."/>
            <person name="Lindquist E."/>
            <person name="Ling A."/>
            <person name="Lombard V."/>
            <person name="Lucas S."/>
            <person name="Lundell T."/>
            <person name="Martin R."/>
            <person name="McLaughlin D.J."/>
            <person name="Morgenstern I."/>
            <person name="Morin E."/>
            <person name="Murat C."/>
            <person name="Nagy L.G."/>
            <person name="Nolan M."/>
            <person name="Ohm R.A."/>
            <person name="Patyshakuliyeva A."/>
            <person name="Rokas A."/>
            <person name="Ruiz-Duenas F.J."/>
            <person name="Sabat G."/>
            <person name="Salamov A."/>
            <person name="Samejima M."/>
            <person name="Schmutz J."/>
            <person name="Slot J.C."/>
            <person name="St John F."/>
            <person name="Stenlid J."/>
            <person name="Sun H."/>
            <person name="Sun S."/>
            <person name="Syed K."/>
            <person name="Tsang A."/>
            <person name="Wiebenga A."/>
            <person name="Young D."/>
            <person name="Pisabarro A."/>
            <person name="Eastwood D.C."/>
            <person name="Martin F."/>
            <person name="Cullen D."/>
            <person name="Grigoriev I.V."/>
            <person name="Hibbett D.S."/>
        </authorList>
    </citation>
    <scope>NUCLEOTIDE SEQUENCE [LARGE SCALE GENOMIC DNA]</scope>
    <source>
        <strain evidence="5">RWD-64-598 SS2</strain>
    </source>
</reference>
<dbReference type="SUPFAM" id="SSF52058">
    <property type="entry name" value="L domain-like"/>
    <property type="match status" value="1"/>
</dbReference>
<dbReference type="SMART" id="SM00369">
    <property type="entry name" value="LRR_TYP"/>
    <property type="match status" value="4"/>
</dbReference>
<feature type="domain" description="CAP-Gly" evidence="3">
    <location>
        <begin position="27"/>
        <end position="71"/>
    </location>
</feature>
<dbReference type="PROSITE" id="PS51450">
    <property type="entry name" value="LRR"/>
    <property type="match status" value="1"/>
</dbReference>
<dbReference type="AlphaFoldDB" id="A0A5M3N0C7"/>
<dbReference type="PROSITE" id="PS50245">
    <property type="entry name" value="CAP_GLY_2"/>
    <property type="match status" value="1"/>
</dbReference>
<dbReference type="Pfam" id="PF01302">
    <property type="entry name" value="CAP_GLY"/>
    <property type="match status" value="1"/>
</dbReference>
<evidence type="ECO:0000256" key="2">
    <source>
        <dbReference type="ARBA" id="ARBA00022737"/>
    </source>
</evidence>
<dbReference type="EMBL" id="JH711574">
    <property type="protein sequence ID" value="EIW84860.1"/>
    <property type="molecule type" value="Genomic_DNA"/>
</dbReference>
<comment type="caution">
    <text evidence="4">The sequence shown here is derived from an EMBL/GenBank/DDBJ whole genome shotgun (WGS) entry which is preliminary data.</text>
</comment>
<keyword evidence="1" id="KW-0433">Leucine-rich repeat</keyword>
<proteinExistence type="predicted"/>
<protein>
    <submittedName>
        <fullName evidence="4">Outer arm dynein light chain 1</fullName>
    </submittedName>
</protein>
<dbReference type="RefSeq" id="XP_007764243.1">
    <property type="nucleotide sequence ID" value="XM_007766053.1"/>
</dbReference>
<dbReference type="PANTHER" id="PTHR15454">
    <property type="entry name" value="NISCHARIN RELATED"/>
    <property type="match status" value="1"/>
</dbReference>
<dbReference type="Pfam" id="PF14580">
    <property type="entry name" value="LRR_9"/>
    <property type="match status" value="1"/>
</dbReference>
<dbReference type="Gene3D" id="3.10.20.90">
    <property type="entry name" value="Phosphatidylinositol 3-kinase Catalytic Subunit, Chain A, domain 1"/>
    <property type="match status" value="1"/>
</dbReference>
<dbReference type="InterPro" id="IPR001611">
    <property type="entry name" value="Leu-rich_rpt"/>
</dbReference>
<dbReference type="Gene3D" id="2.30.30.190">
    <property type="entry name" value="CAP Gly-rich-like domain"/>
    <property type="match status" value="1"/>
</dbReference>
<dbReference type="SUPFAM" id="SSF74924">
    <property type="entry name" value="Cap-Gly domain"/>
    <property type="match status" value="1"/>
</dbReference>
<dbReference type="PROSITE" id="PS00845">
    <property type="entry name" value="CAP_GLY_1"/>
    <property type="match status" value="1"/>
</dbReference>